<organism evidence="2 3">
    <name type="scientific">Candolleomyces aberdarensis</name>
    <dbReference type="NCBI Taxonomy" id="2316362"/>
    <lineage>
        <taxon>Eukaryota</taxon>
        <taxon>Fungi</taxon>
        <taxon>Dikarya</taxon>
        <taxon>Basidiomycota</taxon>
        <taxon>Agaricomycotina</taxon>
        <taxon>Agaricomycetes</taxon>
        <taxon>Agaricomycetidae</taxon>
        <taxon>Agaricales</taxon>
        <taxon>Agaricineae</taxon>
        <taxon>Psathyrellaceae</taxon>
        <taxon>Candolleomyces</taxon>
    </lineage>
</organism>
<reference evidence="2 3" key="1">
    <citation type="submission" date="2019-01" db="EMBL/GenBank/DDBJ databases">
        <title>Draft genome sequence of Psathyrella aberdarensis IHI B618.</title>
        <authorList>
            <person name="Buettner E."/>
            <person name="Kellner H."/>
        </authorList>
    </citation>
    <scope>NUCLEOTIDE SEQUENCE [LARGE SCALE GENOMIC DNA]</scope>
    <source>
        <strain evidence="2 3">IHI B618</strain>
    </source>
</reference>
<proteinExistence type="predicted"/>
<feature type="transmembrane region" description="Helical" evidence="1">
    <location>
        <begin position="214"/>
        <end position="235"/>
    </location>
</feature>
<feature type="transmembrane region" description="Helical" evidence="1">
    <location>
        <begin position="169"/>
        <end position="193"/>
    </location>
</feature>
<feature type="transmembrane region" description="Helical" evidence="1">
    <location>
        <begin position="107"/>
        <end position="130"/>
    </location>
</feature>
<feature type="transmembrane region" description="Helical" evidence="1">
    <location>
        <begin position="71"/>
        <end position="87"/>
    </location>
</feature>
<evidence type="ECO:0000313" key="2">
    <source>
        <dbReference type="EMBL" id="RXW15809.1"/>
    </source>
</evidence>
<feature type="transmembrane region" description="Helical" evidence="1">
    <location>
        <begin position="41"/>
        <end position="59"/>
    </location>
</feature>
<accession>A0A4Q2D935</accession>
<gene>
    <name evidence="2" type="ORF">EST38_g10044</name>
</gene>
<dbReference type="OrthoDB" id="3268450at2759"/>
<dbReference type="EMBL" id="SDEE01000507">
    <property type="protein sequence ID" value="RXW15809.1"/>
    <property type="molecule type" value="Genomic_DNA"/>
</dbReference>
<keyword evidence="1" id="KW-1133">Transmembrane helix</keyword>
<keyword evidence="3" id="KW-1185">Reference proteome</keyword>
<evidence type="ECO:0000256" key="1">
    <source>
        <dbReference type="SAM" id="Phobius"/>
    </source>
</evidence>
<dbReference type="AlphaFoldDB" id="A0A4Q2D935"/>
<name>A0A4Q2D935_9AGAR</name>
<evidence type="ECO:0000313" key="3">
    <source>
        <dbReference type="Proteomes" id="UP000290288"/>
    </source>
</evidence>
<comment type="caution">
    <text evidence="2">The sequence shown here is derived from an EMBL/GenBank/DDBJ whole genome shotgun (WGS) entry which is preliminary data.</text>
</comment>
<sequence length="255" mass="28112">MDCVRAVFRRVGIKIPQYNTEERNLDFWNERKHPPVTGYRILVTATSVVFGVIKAALSYCGQDTAPTTVEWVYGTVITVLIYWLGLYEASANEVMPWLFTTDYSSQVAAVVFVIVKLAVLALAGGLWSYFAYLTLASLIRSAWVAPPHVRGPLASTSSSFDVLVFLRRVLALVGSLAIGLVGLGGGIYFACLIMNSLNKRIASWIFNVRKALSVLVYASFCILAHAFVLLSVTFWTGSFACNAFCSPAHVPYRYP</sequence>
<dbReference type="Proteomes" id="UP000290288">
    <property type="component" value="Unassembled WGS sequence"/>
</dbReference>
<keyword evidence="1" id="KW-0472">Membrane</keyword>
<protein>
    <submittedName>
        <fullName evidence="2">Uncharacterized protein</fullName>
    </submittedName>
</protein>
<keyword evidence="1" id="KW-0812">Transmembrane</keyword>